<evidence type="ECO:0000256" key="2">
    <source>
        <dbReference type="ARBA" id="ARBA00022898"/>
    </source>
</evidence>
<dbReference type="RefSeq" id="WP_136433509.1">
    <property type="nucleotide sequence ID" value="NZ_JBHSNS010000001.1"/>
</dbReference>
<dbReference type="GO" id="GO:0008838">
    <property type="term" value="F:diaminopropionate ammonia-lyase activity"/>
    <property type="evidence" value="ECO:0007669"/>
    <property type="project" value="UniProtKB-EC"/>
</dbReference>
<gene>
    <name evidence="4" type="ORF">ACFPQB_00460</name>
</gene>
<evidence type="ECO:0000259" key="3">
    <source>
        <dbReference type="Pfam" id="PF00291"/>
    </source>
</evidence>
<evidence type="ECO:0000256" key="1">
    <source>
        <dbReference type="ARBA" id="ARBA00001933"/>
    </source>
</evidence>
<dbReference type="SUPFAM" id="SSF53686">
    <property type="entry name" value="Tryptophan synthase beta subunit-like PLP-dependent enzymes"/>
    <property type="match status" value="1"/>
</dbReference>
<keyword evidence="5" id="KW-1185">Reference proteome</keyword>
<dbReference type="InterPro" id="IPR001926">
    <property type="entry name" value="TrpB-like_PALP"/>
</dbReference>
<dbReference type="PANTHER" id="PTHR42937">
    <property type="match status" value="1"/>
</dbReference>
<dbReference type="Gene3D" id="3.40.50.1100">
    <property type="match status" value="2"/>
</dbReference>
<feature type="domain" description="Tryptophan synthase beta chain-like PALP" evidence="3">
    <location>
        <begin position="32"/>
        <end position="352"/>
    </location>
</feature>
<sequence>MSPRVVRNPHLRRDLAAPEPDPAVRAFHESLPGYAPSPLVPASTVAERLGVAEVWVKDESTRLGMPAFKIMGASWATYRVLCERLELDPAAVGGLEGLRAALAAAGATITLVAATDGNHGRAVARMASLLGLPAHILVPHHMVPARIEALRSEGAHVTVVPGPYDEAVATSAQLAGPAHVVVSDTSWEGYTDVPGWVIDGYSTIALEAREQLAAVGAGLPTLVPAQIGVGALAAALVRGFPEARIVGVEPVTASCVQASVEAGEPVTTGGEAETVMAGLNCGTPSPLAWPTMRDGIAVLATVTEADAEEAMRALAEAGIESGGSGAAGLAGLLAHAEPVGLRPDDRVLVVSTEGATDPASYARIVGNSSR</sequence>
<dbReference type="Pfam" id="PF00291">
    <property type="entry name" value="PALP"/>
    <property type="match status" value="1"/>
</dbReference>
<dbReference type="EC" id="4.3.1.15" evidence="4"/>
<protein>
    <submittedName>
        <fullName evidence="4">Diaminopropionate ammonia-lyase</fullName>
        <ecNumber evidence="4">4.3.1.15</ecNumber>
    </submittedName>
</protein>
<dbReference type="EMBL" id="JBHSNS010000001">
    <property type="protein sequence ID" value="MFC5727371.1"/>
    <property type="molecule type" value="Genomic_DNA"/>
</dbReference>
<comment type="caution">
    <text evidence="4">The sequence shown here is derived from an EMBL/GenBank/DDBJ whole genome shotgun (WGS) entry which is preliminary data.</text>
</comment>
<accession>A0ABW0Z8Q6</accession>
<dbReference type="NCBIfam" id="NF006058">
    <property type="entry name" value="PRK08206.1"/>
    <property type="match status" value="1"/>
</dbReference>
<evidence type="ECO:0000313" key="4">
    <source>
        <dbReference type="EMBL" id="MFC5727371.1"/>
    </source>
</evidence>
<organism evidence="4 5">
    <name type="scientific">Nocardioides vastitatis</name>
    <dbReference type="NCBI Taxonomy" id="2568655"/>
    <lineage>
        <taxon>Bacteria</taxon>
        <taxon>Bacillati</taxon>
        <taxon>Actinomycetota</taxon>
        <taxon>Actinomycetes</taxon>
        <taxon>Propionibacteriales</taxon>
        <taxon>Nocardioidaceae</taxon>
        <taxon>Nocardioides</taxon>
    </lineage>
</organism>
<keyword evidence="2" id="KW-0663">Pyridoxal phosphate</keyword>
<comment type="cofactor">
    <cofactor evidence="1">
        <name>pyridoxal 5'-phosphate</name>
        <dbReference type="ChEBI" id="CHEBI:597326"/>
    </cofactor>
</comment>
<proteinExistence type="predicted"/>
<dbReference type="PANTHER" id="PTHR42937:SF1">
    <property type="entry name" value="DIAMINOPROPIONATE AMMONIA-LYASE"/>
    <property type="match status" value="1"/>
</dbReference>
<evidence type="ECO:0000313" key="5">
    <source>
        <dbReference type="Proteomes" id="UP001596072"/>
    </source>
</evidence>
<keyword evidence="4" id="KW-0456">Lyase</keyword>
<dbReference type="InterPro" id="IPR036052">
    <property type="entry name" value="TrpB-like_PALP_sf"/>
</dbReference>
<name>A0ABW0Z8Q6_9ACTN</name>
<dbReference type="Proteomes" id="UP001596072">
    <property type="component" value="Unassembled WGS sequence"/>
</dbReference>
<reference evidence="5" key="1">
    <citation type="journal article" date="2019" name="Int. J. Syst. Evol. Microbiol.">
        <title>The Global Catalogue of Microorganisms (GCM) 10K type strain sequencing project: providing services to taxonomists for standard genome sequencing and annotation.</title>
        <authorList>
            <consortium name="The Broad Institute Genomics Platform"/>
            <consortium name="The Broad Institute Genome Sequencing Center for Infectious Disease"/>
            <person name="Wu L."/>
            <person name="Ma J."/>
        </authorList>
    </citation>
    <scope>NUCLEOTIDE SEQUENCE [LARGE SCALE GENOMIC DNA]</scope>
    <source>
        <strain evidence="5">YIM 94188</strain>
    </source>
</reference>